<dbReference type="EMBL" id="JASBWS010000176">
    <property type="protein sequence ID" value="KAJ9092403.1"/>
    <property type="molecule type" value="Genomic_DNA"/>
</dbReference>
<proteinExistence type="predicted"/>
<comment type="caution">
    <text evidence="1">The sequence shown here is derived from an EMBL/GenBank/DDBJ whole genome shotgun (WGS) entry which is preliminary data.</text>
</comment>
<evidence type="ECO:0000313" key="1">
    <source>
        <dbReference type="EMBL" id="KAJ9092403.1"/>
    </source>
</evidence>
<name>A0ACC2UZZ7_9TREE</name>
<dbReference type="Proteomes" id="UP001230649">
    <property type="component" value="Unassembled WGS sequence"/>
</dbReference>
<sequence>MDLNSILNPEPDSSRASDSSIAILEQNSSLVIPSSDVLRHRVNRWVEIIDISDKVKDKKWLKRWTREAQLQQQIKEEWSPEEVVGDLKGIASHTTTNMTCYRYGEAEDGTAELNGFAAGTEGFARMCDEIKVHKATVELQLYQDGKQGNFSGIGRDGIWRRWFIRRVGWEVGQHGE</sequence>
<organism evidence="1 2">
    <name type="scientific">Naganishia adeliensis</name>
    <dbReference type="NCBI Taxonomy" id="92952"/>
    <lineage>
        <taxon>Eukaryota</taxon>
        <taxon>Fungi</taxon>
        <taxon>Dikarya</taxon>
        <taxon>Basidiomycota</taxon>
        <taxon>Agaricomycotina</taxon>
        <taxon>Tremellomycetes</taxon>
        <taxon>Filobasidiales</taxon>
        <taxon>Filobasidiaceae</taxon>
        <taxon>Naganishia</taxon>
    </lineage>
</organism>
<gene>
    <name evidence="1" type="ORF">QFC20_007390</name>
</gene>
<accession>A0ACC2UZZ7</accession>
<keyword evidence="2" id="KW-1185">Reference proteome</keyword>
<protein>
    <submittedName>
        <fullName evidence="1">Uncharacterized protein</fullName>
    </submittedName>
</protein>
<evidence type="ECO:0000313" key="2">
    <source>
        <dbReference type="Proteomes" id="UP001230649"/>
    </source>
</evidence>
<reference evidence="1" key="1">
    <citation type="submission" date="2023-04" db="EMBL/GenBank/DDBJ databases">
        <title>Draft Genome sequencing of Naganishia species isolated from polar environments using Oxford Nanopore Technology.</title>
        <authorList>
            <person name="Leo P."/>
            <person name="Venkateswaran K."/>
        </authorList>
    </citation>
    <scope>NUCLEOTIDE SEQUENCE</scope>
    <source>
        <strain evidence="1">MNA-CCFEE 5262</strain>
    </source>
</reference>